<dbReference type="Gene3D" id="1.20.1640.10">
    <property type="entry name" value="Multidrug efflux transporter AcrB transmembrane domain"/>
    <property type="match status" value="1"/>
</dbReference>
<keyword evidence="1" id="KW-1133">Transmembrane helix</keyword>
<dbReference type="GO" id="GO:0042910">
    <property type="term" value="F:xenobiotic transmembrane transporter activity"/>
    <property type="evidence" value="ECO:0007669"/>
    <property type="project" value="TreeGrafter"/>
</dbReference>
<feature type="transmembrane region" description="Helical" evidence="1">
    <location>
        <begin position="364"/>
        <end position="383"/>
    </location>
</feature>
<dbReference type="InterPro" id="IPR001036">
    <property type="entry name" value="Acrflvin-R"/>
</dbReference>
<feature type="transmembrane region" description="Helical" evidence="1">
    <location>
        <begin position="431"/>
        <end position="453"/>
    </location>
</feature>
<dbReference type="SUPFAM" id="SSF82714">
    <property type="entry name" value="Multidrug efflux transporter AcrB TolC docking domain, DN and DC subdomains"/>
    <property type="match status" value="1"/>
</dbReference>
<keyword evidence="1" id="KW-0472">Membrane</keyword>
<reference evidence="2 3" key="1">
    <citation type="submission" date="2018-09" db="EMBL/GenBank/DDBJ databases">
        <title>Metagenome Assembled Genomes from an Advanced Water Purification Facility.</title>
        <authorList>
            <person name="Stamps B.W."/>
            <person name="Spear J.R."/>
        </authorList>
    </citation>
    <scope>NUCLEOTIDE SEQUENCE [LARGE SCALE GENOMIC DNA]</scope>
    <source>
        <strain evidence="2">Bin_63_2</strain>
    </source>
</reference>
<dbReference type="PANTHER" id="PTHR32063">
    <property type="match status" value="1"/>
</dbReference>
<dbReference type="Gene3D" id="3.30.70.1430">
    <property type="entry name" value="Multidrug efflux transporter AcrB pore domain"/>
    <property type="match status" value="1"/>
</dbReference>
<accession>A0A5C7JE63</accession>
<organism evidence="2 3">
    <name type="scientific">Candidatus Dojkabacteria bacterium</name>
    <dbReference type="NCBI Taxonomy" id="2099670"/>
    <lineage>
        <taxon>Bacteria</taxon>
        <taxon>Candidatus Dojkabacteria</taxon>
    </lineage>
</organism>
<protein>
    <submittedName>
        <fullName evidence="2">Efflux RND transporter permease subunit</fullName>
    </submittedName>
</protein>
<feature type="transmembrane region" description="Helical" evidence="1">
    <location>
        <begin position="336"/>
        <end position="358"/>
    </location>
</feature>
<dbReference type="GO" id="GO:0005886">
    <property type="term" value="C:plasma membrane"/>
    <property type="evidence" value="ECO:0007669"/>
    <property type="project" value="TreeGrafter"/>
</dbReference>
<name>A0A5C7JE63_9BACT</name>
<gene>
    <name evidence="2" type="ORF">E6Q11_00355</name>
</gene>
<dbReference type="Gene3D" id="3.30.70.1440">
    <property type="entry name" value="Multidrug efflux transporter AcrB pore domain"/>
    <property type="match status" value="1"/>
</dbReference>
<dbReference type="AlphaFoldDB" id="A0A5C7JE63"/>
<proteinExistence type="predicted"/>
<dbReference type="EMBL" id="SSDS01000006">
    <property type="protein sequence ID" value="TXG78796.1"/>
    <property type="molecule type" value="Genomic_DNA"/>
</dbReference>
<dbReference type="Pfam" id="PF00873">
    <property type="entry name" value="ACR_tran"/>
    <property type="match status" value="1"/>
</dbReference>
<keyword evidence="1" id="KW-0812">Transmembrane</keyword>
<feature type="transmembrane region" description="Helical" evidence="1">
    <location>
        <begin position="310"/>
        <end position="329"/>
    </location>
</feature>
<evidence type="ECO:0000313" key="2">
    <source>
        <dbReference type="EMBL" id="TXG78796.1"/>
    </source>
</evidence>
<dbReference type="SUPFAM" id="SSF82693">
    <property type="entry name" value="Multidrug efflux transporter AcrB pore domain, PN1, PN2, PC1 and PC2 subdomains"/>
    <property type="match status" value="1"/>
</dbReference>
<dbReference type="InterPro" id="IPR027463">
    <property type="entry name" value="AcrB_DN_DC_subdom"/>
</dbReference>
<feature type="non-terminal residue" evidence="2">
    <location>
        <position position="1"/>
    </location>
</feature>
<dbReference type="PRINTS" id="PR00702">
    <property type="entry name" value="ACRIFLAVINRP"/>
</dbReference>
<comment type="caution">
    <text evidence="2">The sequence shown here is derived from an EMBL/GenBank/DDBJ whole genome shotgun (WGS) entry which is preliminary data.</text>
</comment>
<dbReference type="Gene3D" id="3.30.2090.10">
    <property type="entry name" value="Multidrug efflux transporter AcrB TolC docking domain, DN and DC subdomains"/>
    <property type="match status" value="1"/>
</dbReference>
<dbReference type="SUPFAM" id="SSF82866">
    <property type="entry name" value="Multidrug efflux transporter AcrB transmembrane domain"/>
    <property type="match status" value="1"/>
</dbReference>
<evidence type="ECO:0000256" key="1">
    <source>
        <dbReference type="SAM" id="Phobius"/>
    </source>
</evidence>
<dbReference type="Proteomes" id="UP000321026">
    <property type="component" value="Unassembled WGS sequence"/>
</dbReference>
<evidence type="ECO:0000313" key="3">
    <source>
        <dbReference type="Proteomes" id="UP000321026"/>
    </source>
</evidence>
<dbReference type="PANTHER" id="PTHR32063:SF24">
    <property type="entry name" value="CATION EFFLUX SYSTEM (ACRB_ACRD_ACRF FAMILY)"/>
    <property type="match status" value="1"/>
</dbReference>
<sequence length="488" mass="52537">PNDDVDLVYISVELPTGTTAETSQAVLESLLPHFQEFREINFVLGEIGATSPVDQPTSTTGQEFNHLLMTAHLVGKDERERTSTEMVTVLEEKLAFFNEGKLSVSQLSGGPPAGSDLQLKLLGKDFATLEDLAATTKQFIETLPGTTNVTVSLSSAGKKLVFRPDDAKLAALGIGSEETASLLRAMASGLTVKEDARFGDDKRDLVIRLESDNFSDPDDLGRLMVATPTGALVPLTALGSVSLEKNPTLITREDEKRSISVSAGVSDGYSITELNQKIEQFADSELNLPDGYSWKTGGVNEENNKSVQSIMYAMLLSALLIFGTMVVQFNSFRKALIVLLVIPIAVSGVFIFFALFGIPLSFPALIGVLALFGIVVNNSIIMVDKINKNLDLGLSVRESVVEGATSRLEPILLTALSTIVGLIPITLSDPIWQGLGGAIIAGLTFSGVAKLFFIPVIYEMWFDSSNSDDASKQAVNLTDDYRATFRTN</sequence>